<evidence type="ECO:0000256" key="6">
    <source>
        <dbReference type="ARBA" id="ARBA00038001"/>
    </source>
</evidence>
<dbReference type="PANTHER" id="PTHR21496:SF0">
    <property type="entry name" value="RIESKE DOMAIN-CONTAINING PROTEIN"/>
    <property type="match status" value="1"/>
</dbReference>
<evidence type="ECO:0000256" key="2">
    <source>
        <dbReference type="ARBA" id="ARBA00022723"/>
    </source>
</evidence>
<keyword evidence="9" id="KW-1185">Reference proteome</keyword>
<evidence type="ECO:0000256" key="5">
    <source>
        <dbReference type="ARBA" id="ARBA00034078"/>
    </source>
</evidence>
<protein>
    <submittedName>
        <fullName evidence="8">Rieske 2Fe-2S domain-containing protein</fullName>
    </submittedName>
</protein>
<dbReference type="InterPro" id="IPR017941">
    <property type="entry name" value="Rieske_2Fe-2S"/>
</dbReference>
<evidence type="ECO:0000259" key="7">
    <source>
        <dbReference type="PROSITE" id="PS51296"/>
    </source>
</evidence>
<organism evidence="8 9">
    <name type="scientific">Streptomyces silvisoli</name>
    <dbReference type="NCBI Taxonomy" id="3034235"/>
    <lineage>
        <taxon>Bacteria</taxon>
        <taxon>Bacillati</taxon>
        <taxon>Actinomycetota</taxon>
        <taxon>Actinomycetes</taxon>
        <taxon>Kitasatosporales</taxon>
        <taxon>Streptomycetaceae</taxon>
        <taxon>Streptomyces</taxon>
    </lineage>
</organism>
<dbReference type="SUPFAM" id="SSF50022">
    <property type="entry name" value="ISP domain"/>
    <property type="match status" value="1"/>
</dbReference>
<dbReference type="EMBL" id="JARJBC010000024">
    <property type="protein sequence ID" value="MDF3293234.1"/>
    <property type="molecule type" value="Genomic_DNA"/>
</dbReference>
<feature type="domain" description="Rieske" evidence="7">
    <location>
        <begin position="10"/>
        <end position="104"/>
    </location>
</feature>
<reference evidence="8 9" key="1">
    <citation type="submission" date="2023-03" db="EMBL/GenBank/DDBJ databases">
        <title>Draft genome sequence of Streptomyces sp. RB6PN23 isolated from peat swamp forest in Thailand.</title>
        <authorList>
            <person name="Klaysubun C."/>
            <person name="Duangmal K."/>
        </authorList>
    </citation>
    <scope>NUCLEOTIDE SEQUENCE [LARGE SCALE GENOMIC DNA]</scope>
    <source>
        <strain evidence="8 9">RB6PN23</strain>
    </source>
</reference>
<evidence type="ECO:0000313" key="8">
    <source>
        <dbReference type="EMBL" id="MDF3293234.1"/>
    </source>
</evidence>
<dbReference type="Proteomes" id="UP001216579">
    <property type="component" value="Unassembled WGS sequence"/>
</dbReference>
<comment type="caution">
    <text evidence="8">The sequence shown here is derived from an EMBL/GenBank/DDBJ whole genome shotgun (WGS) entry which is preliminary data.</text>
</comment>
<proteinExistence type="inferred from homology"/>
<evidence type="ECO:0000256" key="3">
    <source>
        <dbReference type="ARBA" id="ARBA00023004"/>
    </source>
</evidence>
<comment type="similarity">
    <text evidence="6">Belongs to the bacterial ring-hydroxylating dioxygenase ferredoxin component family.</text>
</comment>
<dbReference type="InterPro" id="IPR036922">
    <property type="entry name" value="Rieske_2Fe-2S_sf"/>
</dbReference>
<dbReference type="Pfam" id="PF00355">
    <property type="entry name" value="Rieske"/>
    <property type="match status" value="1"/>
</dbReference>
<name>A0ABT5ZTT3_9ACTN</name>
<keyword evidence="3" id="KW-0408">Iron</keyword>
<accession>A0ABT5ZTT3</accession>
<comment type="cofactor">
    <cofactor evidence="5">
        <name>[2Fe-2S] cluster</name>
        <dbReference type="ChEBI" id="CHEBI:190135"/>
    </cofactor>
</comment>
<keyword evidence="1" id="KW-0001">2Fe-2S</keyword>
<sequence length="108" mass="11822">MGGAATGQWQEAMRLDDLWEGDMQGVEVAGTKVLLVNVDGEVRAYQNRCPHQAWALDEGDFDGQTITCSRHLWEFDADTGQGVNPGTCRLTTYPCRVTETGTIMVDVG</sequence>
<gene>
    <name evidence="8" type="ORF">P3G67_29280</name>
</gene>
<evidence type="ECO:0000313" key="9">
    <source>
        <dbReference type="Proteomes" id="UP001216579"/>
    </source>
</evidence>
<dbReference type="PROSITE" id="PS51296">
    <property type="entry name" value="RIESKE"/>
    <property type="match status" value="1"/>
</dbReference>
<evidence type="ECO:0000256" key="1">
    <source>
        <dbReference type="ARBA" id="ARBA00022714"/>
    </source>
</evidence>
<evidence type="ECO:0000256" key="4">
    <source>
        <dbReference type="ARBA" id="ARBA00023014"/>
    </source>
</evidence>
<dbReference type="RefSeq" id="WP_276096173.1">
    <property type="nucleotide sequence ID" value="NZ_JARJBC010000024.1"/>
</dbReference>
<keyword evidence="2" id="KW-0479">Metal-binding</keyword>
<dbReference type="Gene3D" id="2.102.10.10">
    <property type="entry name" value="Rieske [2Fe-2S] iron-sulphur domain"/>
    <property type="match status" value="1"/>
</dbReference>
<keyword evidence="4" id="KW-0411">Iron-sulfur</keyword>
<dbReference type="PANTHER" id="PTHR21496">
    <property type="entry name" value="FERREDOXIN-RELATED"/>
    <property type="match status" value="1"/>
</dbReference>